<proteinExistence type="predicted"/>
<evidence type="ECO:0000313" key="2">
    <source>
        <dbReference type="Proteomes" id="UP001549749"/>
    </source>
</evidence>
<keyword evidence="2" id="KW-1185">Reference proteome</keyword>
<reference evidence="1 2" key="1">
    <citation type="submission" date="2024-06" db="EMBL/GenBank/DDBJ databases">
        <title>Chitinophaga defluvii sp. nov., isolated from municipal sewage.</title>
        <authorList>
            <person name="Zhang L."/>
        </authorList>
    </citation>
    <scope>NUCLEOTIDE SEQUENCE [LARGE SCALE GENOMIC DNA]</scope>
    <source>
        <strain evidence="1 2">H8</strain>
    </source>
</reference>
<dbReference type="RefSeq" id="WP_354659686.1">
    <property type="nucleotide sequence ID" value="NZ_JBEXAC010000001.1"/>
</dbReference>
<name>A0ABV2T361_9BACT</name>
<sequence>MGVAEINLIGAVAKGNLYLKESNCLIPLWVELEGKPIAIK</sequence>
<dbReference type="Proteomes" id="UP001549749">
    <property type="component" value="Unassembled WGS sequence"/>
</dbReference>
<comment type="caution">
    <text evidence="1">The sequence shown here is derived from an EMBL/GenBank/DDBJ whole genome shotgun (WGS) entry which is preliminary data.</text>
</comment>
<gene>
    <name evidence="1" type="ORF">ABR189_06680</name>
</gene>
<accession>A0ABV2T361</accession>
<evidence type="ECO:0000313" key="1">
    <source>
        <dbReference type="EMBL" id="MET6997045.1"/>
    </source>
</evidence>
<organism evidence="1 2">
    <name type="scientific">Chitinophaga defluvii</name>
    <dbReference type="NCBI Taxonomy" id="3163343"/>
    <lineage>
        <taxon>Bacteria</taxon>
        <taxon>Pseudomonadati</taxon>
        <taxon>Bacteroidota</taxon>
        <taxon>Chitinophagia</taxon>
        <taxon>Chitinophagales</taxon>
        <taxon>Chitinophagaceae</taxon>
        <taxon>Chitinophaga</taxon>
    </lineage>
</organism>
<protein>
    <submittedName>
        <fullName evidence="1">Uncharacterized protein</fullName>
    </submittedName>
</protein>
<dbReference type="EMBL" id="JBEXAC010000001">
    <property type="protein sequence ID" value="MET6997045.1"/>
    <property type="molecule type" value="Genomic_DNA"/>
</dbReference>